<feature type="chain" id="PRO_5010571307" evidence="10">
    <location>
        <begin position="19"/>
        <end position="741"/>
    </location>
</feature>
<feature type="disulfide bond" evidence="6">
    <location>
        <begin position="454"/>
        <end position="474"/>
    </location>
</feature>
<keyword evidence="14" id="KW-1185">Reference proteome</keyword>
<evidence type="ECO:0000256" key="2">
    <source>
        <dbReference type="ARBA" id="ARBA00022692"/>
    </source>
</evidence>
<dbReference type="InterPro" id="IPR001762">
    <property type="entry name" value="Disintegrin_dom"/>
</dbReference>
<dbReference type="Pfam" id="PF01421">
    <property type="entry name" value="Reprolysin"/>
    <property type="match status" value="1"/>
</dbReference>
<keyword evidence="5 7" id="KW-1015">Disulfide bond</keyword>
<feature type="transmembrane region" description="Helical" evidence="9">
    <location>
        <begin position="691"/>
        <end position="712"/>
    </location>
</feature>
<feature type="domain" description="Disintegrin" evidence="12">
    <location>
        <begin position="393"/>
        <end position="482"/>
    </location>
</feature>
<evidence type="ECO:0000256" key="4">
    <source>
        <dbReference type="ARBA" id="ARBA00023136"/>
    </source>
</evidence>
<evidence type="ECO:0000256" key="9">
    <source>
        <dbReference type="SAM" id="Phobius"/>
    </source>
</evidence>
<sequence length="741" mass="82397">MLSLLLILSGLGHMTTVGQHSEAPLLQITVPQKIGANTSDGNVSETHATYSINIEGKTYTFLLEKQSFIHPHFLVYLYNELGILYQDSSFTNGHCFYQGYATDIPNSLVTLNICSGLRGLLQLENVSYGIEPLETSPTYEHVIYQIKNNTIEPSSFQESYPMIKHVDKSYRILVKSKVNSGVLLKRTLKIQIVMDKSMYDYMGSEVAVAVEKVAQIVGLINTMFSQLKMNIMLSSLELWSDQNKISTSGDANQVLQSFLSWKQKVLFERSHDMAFLLIHRNNPTYVGATYQGMACDLKFAAGIALFPKTITLEAFSVVMVQLLGINLGLTYDDIYKCYCPGTTCIMNPEAIQSKGAKFFSSCSVDEFKQRVLQPQLECLQNKTVSKVTYQGKTSTCGNKVLEPGEQCDCGLPTECSHKKCCNPQDCTLIGFAECGSGPCCSKNRCMIVDRGPICRRSTDVCDFAEHCNGTSEFCGPDVKAADLQPCNNETAYCYRGICQTTDRQCTALFGKYARGSTYLCTEEINFQNDKYGNCITGRCNFKNTLCAKLVCDWTRTDLQPREFTSNYDVQYTYLGGHICMSAHLKTTGMADRTRIAEGTVCGHSQVCIRRACIHFAELPNTTNCNEKVKCKGHGICTNLDTCHCDVGYAPPTCEPLPSSPGGSINNGLWLSTDKSISFLVKQRTPPKNNGLLISFYVFLPLLILTAIIGFKWKKIRRFWNREETVSSGSILEDSNSATNQS</sequence>
<keyword evidence="4 9" id="KW-0472">Membrane</keyword>
<dbReference type="InterPro" id="IPR001590">
    <property type="entry name" value="Peptidase_M12B"/>
</dbReference>
<dbReference type="GO" id="GO:0006508">
    <property type="term" value="P:proteolysis"/>
    <property type="evidence" value="ECO:0007669"/>
    <property type="project" value="InterPro"/>
</dbReference>
<dbReference type="InterPro" id="IPR024079">
    <property type="entry name" value="MetalloPept_cat_dom_sf"/>
</dbReference>
<dbReference type="Pfam" id="PF00200">
    <property type="entry name" value="Disintegrin"/>
    <property type="match status" value="1"/>
</dbReference>
<evidence type="ECO:0000313" key="15">
    <source>
        <dbReference type="RefSeq" id="XP_008060046.1"/>
    </source>
</evidence>
<dbReference type="PANTHER" id="PTHR11905:SF26">
    <property type="entry name" value="A DISINTEGRIN AND METALLOPEPTIDASE DOMAIN 3"/>
    <property type="match status" value="1"/>
</dbReference>
<dbReference type="GO" id="GO:0007155">
    <property type="term" value="P:cell adhesion"/>
    <property type="evidence" value="ECO:0007669"/>
    <property type="project" value="TreeGrafter"/>
</dbReference>
<dbReference type="PROSITE" id="PS50214">
    <property type="entry name" value="DISINTEGRIN_2"/>
    <property type="match status" value="1"/>
</dbReference>
<proteinExistence type="predicted"/>
<evidence type="ECO:0000256" key="7">
    <source>
        <dbReference type="PROSITE-ProRule" id="PRU00076"/>
    </source>
</evidence>
<keyword evidence="10" id="KW-0732">Signal</keyword>
<dbReference type="RefSeq" id="XP_008060046.1">
    <property type="nucleotide sequence ID" value="XM_008061855.1"/>
</dbReference>
<evidence type="ECO:0000256" key="5">
    <source>
        <dbReference type="ARBA" id="ARBA00023157"/>
    </source>
</evidence>
<evidence type="ECO:0000256" key="8">
    <source>
        <dbReference type="PROSITE-ProRule" id="PRU00276"/>
    </source>
</evidence>
<keyword evidence="3 9" id="KW-1133">Transmembrane helix</keyword>
<dbReference type="CDD" id="cd04269">
    <property type="entry name" value="ZnMc_adamalysin_II_like"/>
    <property type="match status" value="1"/>
</dbReference>
<evidence type="ECO:0000259" key="11">
    <source>
        <dbReference type="PROSITE" id="PS50026"/>
    </source>
</evidence>
<evidence type="ECO:0000256" key="6">
    <source>
        <dbReference type="PROSITE-ProRule" id="PRU00068"/>
    </source>
</evidence>
<dbReference type="InterPro" id="IPR002870">
    <property type="entry name" value="Peptidase_M12B_N"/>
</dbReference>
<organism evidence="14 15">
    <name type="scientific">Carlito syrichta</name>
    <name type="common">Philippine tarsier</name>
    <name type="synonym">Tarsius syrichta</name>
    <dbReference type="NCBI Taxonomy" id="1868482"/>
    <lineage>
        <taxon>Eukaryota</taxon>
        <taxon>Metazoa</taxon>
        <taxon>Chordata</taxon>
        <taxon>Craniata</taxon>
        <taxon>Vertebrata</taxon>
        <taxon>Euteleostomi</taxon>
        <taxon>Mammalia</taxon>
        <taxon>Eutheria</taxon>
        <taxon>Euarchontoglires</taxon>
        <taxon>Primates</taxon>
        <taxon>Haplorrhini</taxon>
        <taxon>Tarsiiformes</taxon>
        <taxon>Tarsiidae</taxon>
        <taxon>Carlito</taxon>
    </lineage>
</organism>
<evidence type="ECO:0000313" key="14">
    <source>
        <dbReference type="Proteomes" id="UP000189704"/>
    </source>
</evidence>
<accession>A0A1U7U2C9</accession>
<evidence type="ECO:0000259" key="13">
    <source>
        <dbReference type="PROSITE" id="PS50215"/>
    </source>
</evidence>
<feature type="disulfide bond" evidence="7">
    <location>
        <begin position="644"/>
        <end position="653"/>
    </location>
</feature>
<evidence type="ECO:0000256" key="3">
    <source>
        <dbReference type="ARBA" id="ARBA00022989"/>
    </source>
</evidence>
<dbReference type="PROSITE" id="PS50026">
    <property type="entry name" value="EGF_3"/>
    <property type="match status" value="1"/>
</dbReference>
<evidence type="ECO:0000256" key="1">
    <source>
        <dbReference type="ARBA" id="ARBA00004479"/>
    </source>
</evidence>
<dbReference type="InterPro" id="IPR000742">
    <property type="entry name" value="EGF"/>
</dbReference>
<dbReference type="SMART" id="SM00050">
    <property type="entry name" value="DISIN"/>
    <property type="match status" value="1"/>
</dbReference>
<keyword evidence="7" id="KW-0245">EGF-like domain</keyword>
<dbReference type="InterPro" id="IPR036436">
    <property type="entry name" value="Disintegrin_dom_sf"/>
</dbReference>
<dbReference type="PROSITE" id="PS01186">
    <property type="entry name" value="EGF_2"/>
    <property type="match status" value="1"/>
</dbReference>
<dbReference type="GO" id="GO:0008584">
    <property type="term" value="P:male gonad development"/>
    <property type="evidence" value="ECO:0007669"/>
    <property type="project" value="TreeGrafter"/>
</dbReference>
<comment type="subcellular location">
    <subcellularLocation>
        <location evidence="1">Membrane</location>
        <topology evidence="1">Single-pass type I membrane protein</topology>
    </subcellularLocation>
</comment>
<dbReference type="OrthoDB" id="5951731at2759"/>
<evidence type="ECO:0000256" key="10">
    <source>
        <dbReference type="SAM" id="SignalP"/>
    </source>
</evidence>
<dbReference type="GO" id="GO:0007339">
    <property type="term" value="P:binding of sperm to zona pellucida"/>
    <property type="evidence" value="ECO:0007669"/>
    <property type="project" value="TreeGrafter"/>
</dbReference>
<dbReference type="SMART" id="SM00608">
    <property type="entry name" value="ACR"/>
    <property type="match status" value="1"/>
</dbReference>
<dbReference type="GO" id="GO:0004222">
    <property type="term" value="F:metalloendopeptidase activity"/>
    <property type="evidence" value="ECO:0007669"/>
    <property type="project" value="InterPro"/>
</dbReference>
<dbReference type="Pfam" id="PF08516">
    <property type="entry name" value="ADAM_CR"/>
    <property type="match status" value="1"/>
</dbReference>
<feature type="domain" description="EGF-like" evidence="11">
    <location>
        <begin position="620"/>
        <end position="654"/>
    </location>
</feature>
<dbReference type="PROSITE" id="PS50215">
    <property type="entry name" value="ADAM_MEPRO"/>
    <property type="match status" value="1"/>
</dbReference>
<dbReference type="GeneID" id="103264209"/>
<dbReference type="Pfam" id="PF01562">
    <property type="entry name" value="Pep_M12B_propep"/>
    <property type="match status" value="1"/>
</dbReference>
<keyword evidence="2 9" id="KW-0812">Transmembrane</keyword>
<dbReference type="GO" id="GO:0005886">
    <property type="term" value="C:plasma membrane"/>
    <property type="evidence" value="ECO:0007669"/>
    <property type="project" value="TreeGrafter"/>
</dbReference>
<comment type="caution">
    <text evidence="7">Lacks conserved residue(s) required for the propagation of feature annotation.</text>
</comment>
<dbReference type="InterPro" id="IPR034027">
    <property type="entry name" value="Reprolysin_adamalysin"/>
</dbReference>
<dbReference type="KEGG" id="csyr:103264209"/>
<dbReference type="SUPFAM" id="SSF57552">
    <property type="entry name" value="Blood coagulation inhibitor (disintegrin)"/>
    <property type="match status" value="1"/>
</dbReference>
<dbReference type="Gene3D" id="4.10.70.10">
    <property type="entry name" value="Disintegrin domain"/>
    <property type="match status" value="1"/>
</dbReference>
<evidence type="ECO:0000259" key="12">
    <source>
        <dbReference type="PROSITE" id="PS50214"/>
    </source>
</evidence>
<dbReference type="Proteomes" id="UP000189704">
    <property type="component" value="Unplaced"/>
</dbReference>
<dbReference type="PANTHER" id="PTHR11905">
    <property type="entry name" value="ADAM A DISINTEGRIN AND METALLOPROTEASE DOMAIN"/>
    <property type="match status" value="1"/>
</dbReference>
<dbReference type="Gene3D" id="3.40.390.10">
    <property type="entry name" value="Collagenase (Catalytic Domain)"/>
    <property type="match status" value="1"/>
</dbReference>
<feature type="signal peptide" evidence="10">
    <location>
        <begin position="1"/>
        <end position="18"/>
    </location>
</feature>
<dbReference type="InterPro" id="IPR006586">
    <property type="entry name" value="ADAM_Cys-rich"/>
</dbReference>
<protein>
    <submittedName>
        <fullName evidence="15">Disintegrin and metalloproteinase domain-containing protein 18-like</fullName>
    </submittedName>
</protein>
<feature type="domain" description="Peptidase M12B" evidence="13">
    <location>
        <begin position="186"/>
        <end position="383"/>
    </location>
</feature>
<feature type="disulfide bond" evidence="8">
    <location>
        <begin position="339"/>
        <end position="344"/>
    </location>
</feature>
<gene>
    <name evidence="15" type="primary">LOC103264209</name>
</gene>
<dbReference type="AlphaFoldDB" id="A0A1U7U2C9"/>
<reference evidence="15" key="1">
    <citation type="submission" date="2025-08" db="UniProtKB">
        <authorList>
            <consortium name="RefSeq"/>
        </authorList>
    </citation>
    <scope>IDENTIFICATION</scope>
</reference>
<dbReference type="SUPFAM" id="SSF55486">
    <property type="entry name" value="Metalloproteases ('zincins'), catalytic domain"/>
    <property type="match status" value="1"/>
</dbReference>
<name>A0A1U7U2C9_CARSF</name>